<evidence type="ECO:0000256" key="8">
    <source>
        <dbReference type="HAMAP-Rule" id="MF_01571"/>
    </source>
</evidence>
<dbReference type="FunFam" id="3.30.930.10:FF:000037">
    <property type="entry name" value="Proline--tRNA ligase"/>
    <property type="match status" value="1"/>
</dbReference>
<dbReference type="InterPro" id="IPR006195">
    <property type="entry name" value="aa-tRNA-synth_II"/>
</dbReference>
<dbReference type="HAMAP" id="MF_01571">
    <property type="entry name" value="Pro_tRNA_synth_type3"/>
    <property type="match status" value="1"/>
</dbReference>
<dbReference type="InterPro" id="IPR002314">
    <property type="entry name" value="aa-tRNA-synt_IIb"/>
</dbReference>
<evidence type="ECO:0000256" key="7">
    <source>
        <dbReference type="ARBA" id="ARBA00047671"/>
    </source>
</evidence>
<evidence type="ECO:0000313" key="10">
    <source>
        <dbReference type="EMBL" id="QQL45080.1"/>
    </source>
</evidence>
<dbReference type="Pfam" id="PF00587">
    <property type="entry name" value="tRNA-synt_2b"/>
    <property type="match status" value="1"/>
</dbReference>
<proteinExistence type="inferred from homology"/>
<accession>A0A6B3L5G7</accession>
<dbReference type="InterPro" id="IPR036621">
    <property type="entry name" value="Anticodon-bd_dom_sf"/>
</dbReference>
<dbReference type="EMBL" id="CP066776">
    <property type="protein sequence ID" value="QQL45080.1"/>
    <property type="molecule type" value="Genomic_DNA"/>
</dbReference>
<name>A0A6B3L5G7_9BACT</name>
<dbReference type="SUPFAM" id="SSF55681">
    <property type="entry name" value="Class II aaRS and biotin synthetases"/>
    <property type="match status" value="1"/>
</dbReference>
<gene>
    <name evidence="8" type="primary">proS</name>
    <name evidence="10" type="ORF">G3M56_000385</name>
</gene>
<sequence>MSKPKTAITPTRSEDFPEWYQQVVKASDMAENSEVRGCMVIKPWGYGVWELIQRQLDRKFKETGHQNAYFPLLIPLSYLEKEAEHAEGFATECAVVTHHRLEAVKQEDGTTKMVPSGELTEPFVIRPTSETVIGSAFARWTQSYRDLPLLINQWANVMRWEMRPRLFLRTAEFLWQEGHTAHETKDEAIEETRLIHGVYEAFLRDYLAIPVIAGEKSEIERFPGADMTLTVEAMVQDKKAIQAGTSHFLGQNFSKAQDITFVGRDGNQQHAWTTSWGVSTRLIGTLIMAHSDDDGLVLPPRVATNQIVIVPVTPKEDTRDAVIDACHALAKTLRGKTWEGEPIRVHVDDRDLGGGVKKWEWVKKGVPLRVEIGPRDLESRKVCLQKRTDAANQKAFVEKEEFLQEVGNHLSEVQLGLLDRAIKFRDENLQEVDTLDQLEKNFSEKGAANWCLAPWAGTNEEEEALSKKHRISIRCFPVGELGEGPEKPCIVTGKPTTRRAVWARSY</sequence>
<evidence type="ECO:0000256" key="3">
    <source>
        <dbReference type="ARBA" id="ARBA00022741"/>
    </source>
</evidence>
<comment type="subcellular location">
    <subcellularLocation>
        <location evidence="8">Cytoplasm</location>
    </subcellularLocation>
</comment>
<keyword evidence="2 8" id="KW-0436">Ligase</keyword>
<dbReference type="Pfam" id="PF09180">
    <property type="entry name" value="ProRS-C_1"/>
    <property type="match status" value="1"/>
</dbReference>
<dbReference type="GO" id="GO:0017101">
    <property type="term" value="C:aminoacyl-tRNA synthetase multienzyme complex"/>
    <property type="evidence" value="ECO:0007669"/>
    <property type="project" value="TreeGrafter"/>
</dbReference>
<comment type="subunit">
    <text evidence="8">Homodimer.</text>
</comment>
<dbReference type="PANTHER" id="PTHR43382:SF2">
    <property type="entry name" value="BIFUNCTIONAL GLUTAMATE_PROLINE--TRNA LIGASE"/>
    <property type="match status" value="1"/>
</dbReference>
<dbReference type="InterPro" id="IPR004154">
    <property type="entry name" value="Anticodon-bd"/>
</dbReference>
<evidence type="ECO:0000313" key="11">
    <source>
        <dbReference type="Proteomes" id="UP000475117"/>
    </source>
</evidence>
<dbReference type="GO" id="GO:0006433">
    <property type="term" value="P:prolyl-tRNA aminoacylation"/>
    <property type="evidence" value="ECO:0007669"/>
    <property type="project" value="UniProtKB-UniRule"/>
</dbReference>
<evidence type="ECO:0000259" key="9">
    <source>
        <dbReference type="PROSITE" id="PS50862"/>
    </source>
</evidence>
<dbReference type="Gene3D" id="3.40.50.800">
    <property type="entry name" value="Anticodon-binding domain"/>
    <property type="match status" value="1"/>
</dbReference>
<dbReference type="GO" id="GO:0005524">
    <property type="term" value="F:ATP binding"/>
    <property type="evidence" value="ECO:0007669"/>
    <property type="project" value="UniProtKB-UniRule"/>
</dbReference>
<dbReference type="EC" id="6.1.1.15" evidence="8"/>
<evidence type="ECO:0000256" key="6">
    <source>
        <dbReference type="ARBA" id="ARBA00023146"/>
    </source>
</evidence>
<keyword evidence="11" id="KW-1185">Reference proteome</keyword>
<evidence type="ECO:0000256" key="4">
    <source>
        <dbReference type="ARBA" id="ARBA00022840"/>
    </source>
</evidence>
<dbReference type="Proteomes" id="UP000475117">
    <property type="component" value="Chromosome"/>
</dbReference>
<dbReference type="Gene3D" id="3.30.110.30">
    <property type="entry name" value="C-terminal domain of ProRS"/>
    <property type="match status" value="1"/>
</dbReference>
<dbReference type="InterPro" id="IPR004499">
    <property type="entry name" value="Pro-tRNA-ligase_IIa_arc-type"/>
</dbReference>
<dbReference type="GO" id="GO:0005737">
    <property type="term" value="C:cytoplasm"/>
    <property type="evidence" value="ECO:0007669"/>
    <property type="project" value="UniProtKB-SubCell"/>
</dbReference>
<dbReference type="CDD" id="cd00778">
    <property type="entry name" value="ProRS_core_arch_euk"/>
    <property type="match status" value="1"/>
</dbReference>
<evidence type="ECO:0000256" key="1">
    <source>
        <dbReference type="ARBA" id="ARBA00022490"/>
    </source>
</evidence>
<dbReference type="InterPro" id="IPR045864">
    <property type="entry name" value="aa-tRNA-synth_II/BPL/LPL"/>
</dbReference>
<comment type="domain">
    <text evidence="8">Consists of three domains: the N-terminal catalytic domain, the anticodon-binding domain and the C-terminal extension.</text>
</comment>
<comment type="catalytic activity">
    <reaction evidence="7 8">
        <text>tRNA(Pro) + L-proline + ATP = L-prolyl-tRNA(Pro) + AMP + diphosphate</text>
        <dbReference type="Rhea" id="RHEA:14305"/>
        <dbReference type="Rhea" id="RHEA-COMP:9700"/>
        <dbReference type="Rhea" id="RHEA-COMP:9702"/>
        <dbReference type="ChEBI" id="CHEBI:30616"/>
        <dbReference type="ChEBI" id="CHEBI:33019"/>
        <dbReference type="ChEBI" id="CHEBI:60039"/>
        <dbReference type="ChEBI" id="CHEBI:78442"/>
        <dbReference type="ChEBI" id="CHEBI:78532"/>
        <dbReference type="ChEBI" id="CHEBI:456215"/>
        <dbReference type="EC" id="6.1.1.15"/>
    </reaction>
</comment>
<dbReference type="Pfam" id="PF03129">
    <property type="entry name" value="HGTP_anticodon"/>
    <property type="match status" value="1"/>
</dbReference>
<dbReference type="PROSITE" id="PS50862">
    <property type="entry name" value="AA_TRNA_LIGASE_II"/>
    <property type="match status" value="1"/>
</dbReference>
<dbReference type="RefSeq" id="WP_164364832.1">
    <property type="nucleotide sequence ID" value="NZ_CP066776.1"/>
</dbReference>
<organism evidence="10 11">
    <name type="scientific">Sulfuriroseicoccus oceanibius</name>
    <dbReference type="NCBI Taxonomy" id="2707525"/>
    <lineage>
        <taxon>Bacteria</taxon>
        <taxon>Pseudomonadati</taxon>
        <taxon>Verrucomicrobiota</taxon>
        <taxon>Verrucomicrobiia</taxon>
        <taxon>Verrucomicrobiales</taxon>
        <taxon>Verrucomicrobiaceae</taxon>
        <taxon>Sulfuriroseicoccus</taxon>
    </lineage>
</organism>
<dbReference type="NCBIfam" id="TIGR00408">
    <property type="entry name" value="proS_fam_I"/>
    <property type="match status" value="1"/>
</dbReference>
<dbReference type="AlphaFoldDB" id="A0A6B3L5G7"/>
<protein>
    <recommendedName>
        <fullName evidence="8">Proline--tRNA ligase</fullName>
        <ecNumber evidence="8">6.1.1.15</ecNumber>
    </recommendedName>
    <alternativeName>
        <fullName evidence="8">Prolyl-tRNA synthetase</fullName>
        <shortName evidence="8">ProRS</shortName>
    </alternativeName>
</protein>
<dbReference type="InterPro" id="IPR033721">
    <property type="entry name" value="ProRS_core_arch_euk"/>
</dbReference>
<keyword evidence="4 8" id="KW-0067">ATP-binding</keyword>
<dbReference type="InterPro" id="IPR016061">
    <property type="entry name" value="Pro-tRNA_ligase_II_C"/>
</dbReference>
<dbReference type="PANTHER" id="PTHR43382">
    <property type="entry name" value="PROLYL-TRNA SYNTHETASE"/>
    <property type="match status" value="1"/>
</dbReference>
<comment type="similarity">
    <text evidence="8">Belongs to the class-II aminoacyl-tRNA synthetase family. ProS type 3 subfamily.</text>
</comment>
<dbReference type="Gene3D" id="3.30.930.10">
    <property type="entry name" value="Bira Bifunctional Protein, Domain 2"/>
    <property type="match status" value="1"/>
</dbReference>
<reference evidence="10 11" key="1">
    <citation type="submission" date="2020-12" db="EMBL/GenBank/DDBJ databases">
        <title>Sulforoseuscoccus oceanibium gen. nov., sp. nov., a representative of the phylum Verrucomicrobia with special cytoplasmic membrane, and proposal of Sulforoseuscoccusaceae fam. nov.</title>
        <authorList>
            <person name="Xi F."/>
        </authorList>
    </citation>
    <scope>NUCLEOTIDE SEQUENCE [LARGE SCALE GENOMIC DNA]</scope>
    <source>
        <strain evidence="10 11">T37</strain>
    </source>
</reference>
<dbReference type="SUPFAM" id="SSF64586">
    <property type="entry name" value="C-terminal domain of ProRS"/>
    <property type="match status" value="1"/>
</dbReference>
<keyword evidence="3 8" id="KW-0547">Nucleotide-binding</keyword>
<dbReference type="SMART" id="SM00946">
    <property type="entry name" value="ProRS-C_1"/>
    <property type="match status" value="1"/>
</dbReference>
<keyword evidence="6 8" id="KW-0030">Aminoacyl-tRNA synthetase</keyword>
<feature type="domain" description="Aminoacyl-transfer RNA synthetases class-II family profile" evidence="9">
    <location>
        <begin position="45"/>
        <end position="299"/>
    </location>
</feature>
<dbReference type="KEGG" id="soa:G3M56_000385"/>
<keyword evidence="5 8" id="KW-0648">Protein biosynthesis</keyword>
<dbReference type="GO" id="GO:0004827">
    <property type="term" value="F:proline-tRNA ligase activity"/>
    <property type="evidence" value="ECO:0007669"/>
    <property type="project" value="UniProtKB-UniRule"/>
</dbReference>
<dbReference type="SUPFAM" id="SSF52954">
    <property type="entry name" value="Class II aaRS ABD-related"/>
    <property type="match status" value="1"/>
</dbReference>
<dbReference type="InterPro" id="IPR017449">
    <property type="entry name" value="Pro-tRNA_synth_II"/>
</dbReference>
<evidence type="ECO:0000256" key="5">
    <source>
        <dbReference type="ARBA" id="ARBA00022917"/>
    </source>
</evidence>
<keyword evidence="1 8" id="KW-0963">Cytoplasm</keyword>
<comment type="function">
    <text evidence="8">Catalyzes the attachment of proline to tRNA(Pro) in a two-step reaction: proline is first activated by ATP to form Pro-AMP and then transferred to the acceptor end of tRNA(Pro).</text>
</comment>
<evidence type="ECO:0000256" key="2">
    <source>
        <dbReference type="ARBA" id="ARBA00022598"/>
    </source>
</evidence>